<name>A0AAD8NNZ8_TARER</name>
<evidence type="ECO:0000313" key="2">
    <source>
        <dbReference type="Proteomes" id="UP001229421"/>
    </source>
</evidence>
<comment type="caution">
    <text evidence="1">The sequence shown here is derived from an EMBL/GenBank/DDBJ whole genome shotgun (WGS) entry which is preliminary data.</text>
</comment>
<organism evidence="1 2">
    <name type="scientific">Tagetes erecta</name>
    <name type="common">African marigold</name>
    <dbReference type="NCBI Taxonomy" id="13708"/>
    <lineage>
        <taxon>Eukaryota</taxon>
        <taxon>Viridiplantae</taxon>
        <taxon>Streptophyta</taxon>
        <taxon>Embryophyta</taxon>
        <taxon>Tracheophyta</taxon>
        <taxon>Spermatophyta</taxon>
        <taxon>Magnoliopsida</taxon>
        <taxon>eudicotyledons</taxon>
        <taxon>Gunneridae</taxon>
        <taxon>Pentapetalae</taxon>
        <taxon>asterids</taxon>
        <taxon>campanulids</taxon>
        <taxon>Asterales</taxon>
        <taxon>Asteraceae</taxon>
        <taxon>Asteroideae</taxon>
        <taxon>Heliantheae alliance</taxon>
        <taxon>Tageteae</taxon>
        <taxon>Tagetes</taxon>
    </lineage>
</organism>
<protein>
    <submittedName>
        <fullName evidence="1">Uncharacterized protein</fullName>
    </submittedName>
</protein>
<accession>A0AAD8NNZ8</accession>
<sequence length="70" mass="7569">MGITGQSGCTSIDHIFVMKTLTKIAQIHNPNLPTSSQSQLVSSISPPFNPLFITITLLLTIPKNPQFTTS</sequence>
<gene>
    <name evidence="1" type="ORF">QVD17_31268</name>
</gene>
<keyword evidence="2" id="KW-1185">Reference proteome</keyword>
<reference evidence="1" key="1">
    <citation type="journal article" date="2023" name="bioRxiv">
        <title>Improved chromosome-level genome assembly for marigold (Tagetes erecta).</title>
        <authorList>
            <person name="Jiang F."/>
            <person name="Yuan L."/>
            <person name="Wang S."/>
            <person name="Wang H."/>
            <person name="Xu D."/>
            <person name="Wang A."/>
            <person name="Fan W."/>
        </authorList>
    </citation>
    <scope>NUCLEOTIDE SEQUENCE</scope>
    <source>
        <strain evidence="1">WSJ</strain>
        <tissue evidence="1">Leaf</tissue>
    </source>
</reference>
<evidence type="ECO:0000313" key="1">
    <source>
        <dbReference type="EMBL" id="KAK1415486.1"/>
    </source>
</evidence>
<proteinExistence type="predicted"/>
<dbReference type="AlphaFoldDB" id="A0AAD8NNZ8"/>
<dbReference type="EMBL" id="JAUHHV010000008">
    <property type="protein sequence ID" value="KAK1415486.1"/>
    <property type="molecule type" value="Genomic_DNA"/>
</dbReference>
<dbReference type="Proteomes" id="UP001229421">
    <property type="component" value="Unassembled WGS sequence"/>
</dbReference>